<sequence length="87" mass="10145">MKTYNKETLAHWLFQRATAILLLPTIVLANPATFFLLIVLVSLHLFLGLEEILADYVHHEVTRNFILKLLRIFLLIIIKYAIVLFIL</sequence>
<dbReference type="PANTHER" id="PTHR36358">
    <property type="entry name" value="SUCCINATE DEHYDROGENASE SUBUNIT 4, MITOCHONDRIAL"/>
    <property type="match status" value="1"/>
</dbReference>
<gene>
    <name evidence="2" type="primary">sdh4</name>
</gene>
<dbReference type="GO" id="GO:0045273">
    <property type="term" value="C:respiratory chain complex II (succinate dehydrogenase)"/>
    <property type="evidence" value="ECO:0007669"/>
    <property type="project" value="InterPro"/>
</dbReference>
<geneLocation type="mitochondrion" evidence="2"/>
<keyword evidence="1" id="KW-1133">Transmembrane helix</keyword>
<dbReference type="GO" id="GO:0006099">
    <property type="term" value="P:tricarboxylic acid cycle"/>
    <property type="evidence" value="ECO:0007669"/>
    <property type="project" value="InterPro"/>
</dbReference>
<feature type="transmembrane region" description="Helical" evidence="1">
    <location>
        <begin position="65"/>
        <end position="86"/>
    </location>
</feature>
<name>A0A6G9IGA2_9VIRI</name>
<evidence type="ECO:0000313" key="2">
    <source>
        <dbReference type="EMBL" id="QIQ23063.1"/>
    </source>
</evidence>
<proteinExistence type="predicted"/>
<keyword evidence="2" id="KW-0496">Mitochondrion</keyword>
<dbReference type="SUPFAM" id="SSF81343">
    <property type="entry name" value="Fumarate reductase respiratory complex transmembrane subunits"/>
    <property type="match status" value="1"/>
</dbReference>
<reference evidence="2" key="1">
    <citation type="submission" date="2019-03" db="EMBL/GenBank/DDBJ databases">
        <authorList>
            <person name="Cox C."/>
        </authorList>
    </citation>
    <scope>NUCLEOTIDE SEQUENCE</scope>
</reference>
<organism evidence="2">
    <name type="scientific">Gonatozygon brebissonii</name>
    <dbReference type="NCBI Taxonomy" id="184482"/>
    <lineage>
        <taxon>Eukaryota</taxon>
        <taxon>Viridiplantae</taxon>
        <taxon>Streptophyta</taxon>
        <taxon>Zygnematophyceae</taxon>
        <taxon>Zygnematophycidae</taxon>
        <taxon>Desmidiales</taxon>
        <taxon>Gonatozygaceae</taxon>
        <taxon>Gonatozygon</taxon>
    </lineage>
</organism>
<dbReference type="AlphaFoldDB" id="A0A6G9IGA2"/>
<dbReference type="InterPro" id="IPR044963">
    <property type="entry name" value="SDH4"/>
</dbReference>
<dbReference type="GO" id="GO:0005743">
    <property type="term" value="C:mitochondrial inner membrane"/>
    <property type="evidence" value="ECO:0007669"/>
    <property type="project" value="InterPro"/>
</dbReference>
<dbReference type="Gene3D" id="1.20.1300.10">
    <property type="entry name" value="Fumarate reductase/succinate dehydrogenase, transmembrane subunit"/>
    <property type="match status" value="1"/>
</dbReference>
<keyword evidence="1" id="KW-0472">Membrane</keyword>
<feature type="transmembrane region" description="Helical" evidence="1">
    <location>
        <begin position="21"/>
        <end position="45"/>
    </location>
</feature>
<evidence type="ECO:0000256" key="1">
    <source>
        <dbReference type="SAM" id="Phobius"/>
    </source>
</evidence>
<accession>A0A6G9IGA2</accession>
<dbReference type="PANTHER" id="PTHR36358:SF1">
    <property type="entry name" value="SUCCINATE DEHYDROGENASE SUBUNIT 4, MITOCHONDRIAL"/>
    <property type="match status" value="1"/>
</dbReference>
<dbReference type="GeneID" id="54116090"/>
<dbReference type="InterPro" id="IPR034804">
    <property type="entry name" value="SQR/QFR_C/D"/>
</dbReference>
<dbReference type="GO" id="GO:0006121">
    <property type="term" value="P:mitochondrial electron transport, succinate to ubiquinone"/>
    <property type="evidence" value="ECO:0007669"/>
    <property type="project" value="InterPro"/>
</dbReference>
<keyword evidence="1" id="KW-0812">Transmembrane</keyword>
<dbReference type="EMBL" id="MK720950">
    <property type="protein sequence ID" value="QIQ23063.1"/>
    <property type="molecule type" value="Genomic_DNA"/>
</dbReference>
<protein>
    <submittedName>
        <fullName evidence="2">Succinate:cytochrome c oxidoreductase subunit 4</fullName>
    </submittedName>
</protein>
<dbReference type="RefSeq" id="YP_009755785.1">
    <property type="nucleotide sequence ID" value="NC_046951.1"/>
</dbReference>